<feature type="compositionally biased region" description="Basic and acidic residues" evidence="2">
    <location>
        <begin position="177"/>
        <end position="191"/>
    </location>
</feature>
<evidence type="ECO:0000256" key="2">
    <source>
        <dbReference type="SAM" id="MobiDB-lite"/>
    </source>
</evidence>
<reference evidence="4" key="2">
    <citation type="submission" date="2010-04" db="EMBL/GenBank/DDBJ databases">
        <authorList>
            <person name="Buell R."/>
            <person name="Hamilton J."/>
            <person name="Hostetler J."/>
        </authorList>
    </citation>
    <scope>NUCLEOTIDE SEQUENCE [LARGE SCALE GENOMIC DNA]</scope>
    <source>
        <strain evidence="4">DAOM:BR144</strain>
    </source>
</reference>
<name>K3W9V5_GLOUD</name>
<feature type="coiled-coil region" evidence="1">
    <location>
        <begin position="508"/>
        <end position="576"/>
    </location>
</feature>
<feature type="compositionally biased region" description="Low complexity" evidence="2">
    <location>
        <begin position="434"/>
        <end position="450"/>
    </location>
</feature>
<reference evidence="3" key="3">
    <citation type="submission" date="2015-02" db="UniProtKB">
        <authorList>
            <consortium name="EnsemblProtists"/>
        </authorList>
    </citation>
    <scope>IDENTIFICATION</scope>
    <source>
        <strain evidence="3">DAOM BR144</strain>
    </source>
</reference>
<dbReference type="HOGENOM" id="CLU_016479_0_0_1"/>
<feature type="region of interest" description="Disordered" evidence="2">
    <location>
        <begin position="1"/>
        <end position="29"/>
    </location>
</feature>
<proteinExistence type="predicted"/>
<dbReference type="eggNOG" id="ENOG502SBI0">
    <property type="taxonomic scope" value="Eukaryota"/>
</dbReference>
<feature type="compositionally biased region" description="Low complexity" evidence="2">
    <location>
        <begin position="464"/>
        <end position="482"/>
    </location>
</feature>
<evidence type="ECO:0000313" key="3">
    <source>
        <dbReference type="EnsemblProtists" id="PYU1_T001746"/>
    </source>
</evidence>
<keyword evidence="4" id="KW-1185">Reference proteome</keyword>
<feature type="compositionally biased region" description="Polar residues" evidence="2">
    <location>
        <begin position="213"/>
        <end position="234"/>
    </location>
</feature>
<dbReference type="EMBL" id="GL376634">
    <property type="status" value="NOT_ANNOTATED_CDS"/>
    <property type="molecule type" value="Genomic_DNA"/>
</dbReference>
<dbReference type="OMA" id="WERWQEF"/>
<protein>
    <recommendedName>
        <fullName evidence="5">Sfi1 spindle body domain-containing protein</fullName>
    </recommendedName>
</protein>
<feature type="compositionally biased region" description="Basic and acidic residues" evidence="2">
    <location>
        <begin position="110"/>
        <end position="120"/>
    </location>
</feature>
<dbReference type="VEuPathDB" id="FungiDB:PYU1_G001745"/>
<evidence type="ECO:0000313" key="4">
    <source>
        <dbReference type="Proteomes" id="UP000019132"/>
    </source>
</evidence>
<evidence type="ECO:0000256" key="1">
    <source>
        <dbReference type="SAM" id="Coils"/>
    </source>
</evidence>
<feature type="region of interest" description="Disordered" evidence="2">
    <location>
        <begin position="421"/>
        <end position="489"/>
    </location>
</feature>
<dbReference type="InParanoid" id="K3W9V5"/>
<feature type="compositionally biased region" description="Basic and acidic residues" evidence="2">
    <location>
        <begin position="1"/>
        <end position="21"/>
    </location>
</feature>
<feature type="compositionally biased region" description="Low complexity" evidence="2">
    <location>
        <begin position="202"/>
        <end position="212"/>
    </location>
</feature>
<accession>K3W9V5</accession>
<dbReference type="Proteomes" id="UP000019132">
    <property type="component" value="Unassembled WGS sequence"/>
</dbReference>
<dbReference type="EnsemblProtists" id="PYU1_T001746">
    <property type="protein sequence ID" value="PYU1_T001746"/>
    <property type="gene ID" value="PYU1_G001745"/>
</dbReference>
<feature type="compositionally biased region" description="Polar residues" evidence="2">
    <location>
        <begin position="124"/>
        <end position="139"/>
    </location>
</feature>
<sequence>MYNHEQQKDVKPKHGDGKKDENDDDMMVSAARELLQARFRCENQADEMHHLQKKKTARPMDVGARSKKTDAPTRVKSSARPGNTSAEGTRMHTLHGNKSMFELDVAPVTRQERRPSEKPVTRKTLATTTNRSGSAASNVTEKETRGSSLTPAADRQGVEQHVAMRTLSRHASSDPLKQMEKRQQQLRDKRAARMQASARDNATTTIATPTIASSLKRQTSGQRSSDLRPSSRNNQEQDEMQMAREQRLLQEKILRIAKENERAVTIEAEWQHKQHTLQQQRFVFSVWRQQLEQRQRQVTHARHTFEWRRLQKVWVRWRQYALTSQHARIMEATKANLVREKRVVQQADAFYRRKQLPTWFYRWSANITGAKYARQLETAQQARKAQAQRLMERLVRQQDIAGATPRDDELKVQPAMDRLGRAVTSSRQNEQEQIHSQSSSVSRTSRPSGQVMRKTAWAQRQGDLLATTSASSSPPNLSSEGPGSRENETPILVIPVVDSLYVSMQERAAERKQRRELLKQKYEQADQEKRETIEMQRADREARLLQQKLNEKQRVKERKREKAMAAQEKCQRMEARALQQRTARKHNAARLLFYYGWSPLKRQWALAKRVASSARAWHELRALHAHWRRWLHFVHLRHLKRQKIEQQQLERAALHHARVVKRRVFRSLQSVHERICALQIAVERQSRWNDLRCTWSLWQQTLVHVRWTQQQHEQCVLQKWRVAKLRRLWIHWRATLTEWKQDQREQQMKAQLWAKVRTWLDE</sequence>
<evidence type="ECO:0008006" key="5">
    <source>
        <dbReference type="Google" id="ProtNLM"/>
    </source>
</evidence>
<organism evidence="3 4">
    <name type="scientific">Globisporangium ultimum (strain ATCC 200006 / CBS 805.95 / DAOM BR144)</name>
    <name type="common">Pythium ultimum</name>
    <dbReference type="NCBI Taxonomy" id="431595"/>
    <lineage>
        <taxon>Eukaryota</taxon>
        <taxon>Sar</taxon>
        <taxon>Stramenopiles</taxon>
        <taxon>Oomycota</taxon>
        <taxon>Peronosporomycetes</taxon>
        <taxon>Pythiales</taxon>
        <taxon>Pythiaceae</taxon>
        <taxon>Globisporangium</taxon>
    </lineage>
</organism>
<feature type="region of interest" description="Disordered" evidence="2">
    <location>
        <begin position="45"/>
        <end position="241"/>
    </location>
</feature>
<reference evidence="4" key="1">
    <citation type="journal article" date="2010" name="Genome Biol.">
        <title>Genome sequence of the necrotrophic plant pathogen Pythium ultimum reveals original pathogenicity mechanisms and effector repertoire.</title>
        <authorList>
            <person name="Levesque C.A."/>
            <person name="Brouwer H."/>
            <person name="Cano L."/>
            <person name="Hamilton J.P."/>
            <person name="Holt C."/>
            <person name="Huitema E."/>
            <person name="Raffaele S."/>
            <person name="Robideau G.P."/>
            <person name="Thines M."/>
            <person name="Win J."/>
            <person name="Zerillo M.M."/>
            <person name="Beakes G.W."/>
            <person name="Boore J.L."/>
            <person name="Busam D."/>
            <person name="Dumas B."/>
            <person name="Ferriera S."/>
            <person name="Fuerstenberg S.I."/>
            <person name="Gachon C.M."/>
            <person name="Gaulin E."/>
            <person name="Govers F."/>
            <person name="Grenville-Briggs L."/>
            <person name="Horner N."/>
            <person name="Hostetler J."/>
            <person name="Jiang R.H."/>
            <person name="Johnson J."/>
            <person name="Krajaejun T."/>
            <person name="Lin H."/>
            <person name="Meijer H.J."/>
            <person name="Moore B."/>
            <person name="Morris P."/>
            <person name="Phuntmart V."/>
            <person name="Puiu D."/>
            <person name="Shetty J."/>
            <person name="Stajich J.E."/>
            <person name="Tripathy S."/>
            <person name="Wawra S."/>
            <person name="van West P."/>
            <person name="Whitty B.R."/>
            <person name="Coutinho P.M."/>
            <person name="Henrissat B."/>
            <person name="Martin F."/>
            <person name="Thomas P.D."/>
            <person name="Tyler B.M."/>
            <person name="De Vries R.P."/>
            <person name="Kamoun S."/>
            <person name="Yandell M."/>
            <person name="Tisserat N."/>
            <person name="Buell C.R."/>
        </authorList>
    </citation>
    <scope>NUCLEOTIDE SEQUENCE</scope>
    <source>
        <strain evidence="4">DAOM:BR144</strain>
    </source>
</reference>
<dbReference type="AlphaFoldDB" id="K3W9V5"/>
<keyword evidence="1" id="KW-0175">Coiled coil</keyword>